<protein>
    <submittedName>
        <fullName evidence="1">Uncharacterized protein</fullName>
    </submittedName>
</protein>
<dbReference type="AlphaFoldDB" id="A0A9J5Y3P6"/>
<keyword evidence="2" id="KW-1185">Reference proteome</keyword>
<reference evidence="1 2" key="1">
    <citation type="submission" date="2020-09" db="EMBL/GenBank/DDBJ databases">
        <title>De no assembly of potato wild relative species, Solanum commersonii.</title>
        <authorList>
            <person name="Cho K."/>
        </authorList>
    </citation>
    <scope>NUCLEOTIDE SEQUENCE [LARGE SCALE GENOMIC DNA]</scope>
    <source>
        <strain evidence="1">LZ3.2</strain>
        <tissue evidence="1">Leaf</tissue>
    </source>
</reference>
<sequence>MIPYHDTMIPYRMTKWVGEVEFEDKGRTSKSVMNINWNKWGYASHFYKSLEIRTWSIKLDFKGHSGSLSAKPKTRCSHFGFYFGYL</sequence>
<dbReference type="EMBL" id="JACXVP010000007">
    <property type="protein sequence ID" value="KAG5594503.1"/>
    <property type="molecule type" value="Genomic_DNA"/>
</dbReference>
<comment type="caution">
    <text evidence="1">The sequence shown here is derived from an EMBL/GenBank/DDBJ whole genome shotgun (WGS) entry which is preliminary data.</text>
</comment>
<organism evidence="1 2">
    <name type="scientific">Solanum commersonii</name>
    <name type="common">Commerson's wild potato</name>
    <name type="synonym">Commerson's nightshade</name>
    <dbReference type="NCBI Taxonomy" id="4109"/>
    <lineage>
        <taxon>Eukaryota</taxon>
        <taxon>Viridiplantae</taxon>
        <taxon>Streptophyta</taxon>
        <taxon>Embryophyta</taxon>
        <taxon>Tracheophyta</taxon>
        <taxon>Spermatophyta</taxon>
        <taxon>Magnoliopsida</taxon>
        <taxon>eudicotyledons</taxon>
        <taxon>Gunneridae</taxon>
        <taxon>Pentapetalae</taxon>
        <taxon>asterids</taxon>
        <taxon>lamiids</taxon>
        <taxon>Solanales</taxon>
        <taxon>Solanaceae</taxon>
        <taxon>Solanoideae</taxon>
        <taxon>Solaneae</taxon>
        <taxon>Solanum</taxon>
    </lineage>
</organism>
<evidence type="ECO:0000313" key="1">
    <source>
        <dbReference type="EMBL" id="KAG5594503.1"/>
    </source>
</evidence>
<gene>
    <name evidence="1" type="ORF">H5410_035735</name>
</gene>
<evidence type="ECO:0000313" key="2">
    <source>
        <dbReference type="Proteomes" id="UP000824120"/>
    </source>
</evidence>
<dbReference type="Proteomes" id="UP000824120">
    <property type="component" value="Chromosome 7"/>
</dbReference>
<name>A0A9J5Y3P6_SOLCO</name>
<accession>A0A9J5Y3P6</accession>
<proteinExistence type="predicted"/>